<feature type="transmembrane region" description="Helical" evidence="1">
    <location>
        <begin position="6"/>
        <end position="27"/>
    </location>
</feature>
<dbReference type="EMBL" id="SHKW01000002">
    <property type="protein sequence ID" value="RZU35618.1"/>
    <property type="molecule type" value="Genomic_DNA"/>
</dbReference>
<sequence>MPARNQIAWGLAFIALVAVSLIVFPAFRKSYERSHKKPPNPRMFKSDVSFPNGGVLLGNGWDSVRSSAAPAICVDFEEAEITGQSSYAQVDYLRDRAALDKALNLDASLHVGGIGSSLNAKANYVQKIHLSSDSLHFTVEAKVENGVKYVVAQKKFGVLQLKNNFKKMLKKDPEEFRKECGDTFVSNIHSGAELYGIITASDVSSDKQDSVIASIDGSWKGAEAAVSMATSLREKSDSSKYKVEVYQFGGEGQAVALSLDELQKAATNLRATAMGRGAKPIQMEITRYEYLGGSVDSTWGLQILNHYGEEYSRLSVAEQDATTALRNVGAYTFGPQMNEPALQKTVDQIDERLREIPDECRHCLENAAECKEHHLQDYDFRIHIPVRHGSFHNDKARLDTEEHRSGLSNQLAATQQRVVCNPSGGGSGFQALSQCTNPAYSNLQTAINIDDAELSNLKTQYDQALRGAILDQQVTALKQARCTADVSDYGCIDYVEVGKLEKAIMAP</sequence>
<evidence type="ECO:0000313" key="3">
    <source>
        <dbReference type="Proteomes" id="UP000292958"/>
    </source>
</evidence>
<dbReference type="OrthoDB" id="1491223at2"/>
<dbReference type="RefSeq" id="WP_130424010.1">
    <property type="nucleotide sequence ID" value="NZ_SHKW01000002.1"/>
</dbReference>
<evidence type="ECO:0000313" key="2">
    <source>
        <dbReference type="EMBL" id="RZU35618.1"/>
    </source>
</evidence>
<keyword evidence="1" id="KW-0472">Membrane</keyword>
<keyword evidence="1" id="KW-0812">Transmembrane</keyword>
<accession>A0A4Q7YF49</accession>
<gene>
    <name evidence="2" type="ORF">BDD14_5701</name>
</gene>
<keyword evidence="1" id="KW-1133">Transmembrane helix</keyword>
<comment type="caution">
    <text evidence="2">The sequence shown here is derived from an EMBL/GenBank/DDBJ whole genome shotgun (WGS) entry which is preliminary data.</text>
</comment>
<name>A0A4Q7YF49_9BACT</name>
<evidence type="ECO:0000256" key="1">
    <source>
        <dbReference type="SAM" id="Phobius"/>
    </source>
</evidence>
<dbReference type="Proteomes" id="UP000292958">
    <property type="component" value="Unassembled WGS sequence"/>
</dbReference>
<keyword evidence="3" id="KW-1185">Reference proteome</keyword>
<organism evidence="2 3">
    <name type="scientific">Edaphobacter modestus</name>
    <dbReference type="NCBI Taxonomy" id="388466"/>
    <lineage>
        <taxon>Bacteria</taxon>
        <taxon>Pseudomonadati</taxon>
        <taxon>Acidobacteriota</taxon>
        <taxon>Terriglobia</taxon>
        <taxon>Terriglobales</taxon>
        <taxon>Acidobacteriaceae</taxon>
        <taxon>Edaphobacter</taxon>
    </lineage>
</organism>
<protein>
    <submittedName>
        <fullName evidence="2">Uncharacterized protein</fullName>
    </submittedName>
</protein>
<dbReference type="AlphaFoldDB" id="A0A4Q7YF49"/>
<reference evidence="2 3" key="1">
    <citation type="submission" date="2019-02" db="EMBL/GenBank/DDBJ databases">
        <title>Genomic Encyclopedia of Archaeal and Bacterial Type Strains, Phase II (KMG-II): from individual species to whole genera.</title>
        <authorList>
            <person name="Goeker M."/>
        </authorList>
    </citation>
    <scope>NUCLEOTIDE SEQUENCE [LARGE SCALE GENOMIC DNA]</scope>
    <source>
        <strain evidence="2 3">DSM 18101</strain>
    </source>
</reference>
<proteinExistence type="predicted"/>